<keyword evidence="1" id="KW-0812">Transmembrane</keyword>
<feature type="transmembrane region" description="Helical" evidence="1">
    <location>
        <begin position="136"/>
        <end position="162"/>
    </location>
</feature>
<feature type="transmembrane region" description="Helical" evidence="1">
    <location>
        <begin position="57"/>
        <end position="76"/>
    </location>
</feature>
<dbReference type="RefSeq" id="WP_210581946.1">
    <property type="nucleotide sequence ID" value="NZ_LK995540.1"/>
</dbReference>
<keyword evidence="1" id="KW-1133">Transmembrane helix</keyword>
<reference evidence="2" key="1">
    <citation type="submission" date="2014-07" db="EMBL/GenBank/DDBJ databases">
        <authorList>
            <person name="Zhang J.E."/>
            <person name="Yang H."/>
            <person name="Guo J."/>
            <person name="Deng Z."/>
            <person name="Luo H."/>
            <person name="Luo M."/>
            <person name="Zhao B."/>
        </authorList>
    </citation>
    <scope>NUCLEOTIDE SEQUENCE</scope>
    <source>
        <strain evidence="2">AM4</strain>
    </source>
</reference>
<accession>A0A1L7RSP9</accession>
<gene>
    <name evidence="2" type="ORF">AAM4_2622</name>
</gene>
<sequence length="205" mass="21324">MSTQHENTSPDIPGRPLAGIRPRAVIAVAVRIAVAAIRAVAVLALTEQFILRAPLGAIDNAFLVAVGVTFAAVWAITEVPRALTRRHAPAGQSMAIAYDLTYFGVWAAAVFSGMTIPGVATVLLGYLALTVIGYRLVAVILSPAKAALLLPAVTAVAALFIADMPSGPVPAIDMYAVVICVMFGMAVAVIPTLGAVLRRQLRSAR</sequence>
<proteinExistence type="predicted"/>
<evidence type="ECO:0000313" key="2">
    <source>
        <dbReference type="EMBL" id="CED92454.1"/>
    </source>
</evidence>
<evidence type="ECO:0000256" key="1">
    <source>
        <dbReference type="SAM" id="Phobius"/>
    </source>
</evidence>
<dbReference type="EMBL" id="LK995540">
    <property type="protein sequence ID" value="CED92454.1"/>
    <property type="molecule type" value="Genomic_DNA"/>
</dbReference>
<feature type="transmembrane region" description="Helical" evidence="1">
    <location>
        <begin position="24"/>
        <end position="45"/>
    </location>
</feature>
<dbReference type="AlphaFoldDB" id="A0A1L7RSP9"/>
<protein>
    <submittedName>
        <fullName evidence="2">Uncharacterized protein</fullName>
    </submittedName>
</protein>
<name>A0A1L7RSP9_9ACTO</name>
<feature type="transmembrane region" description="Helical" evidence="1">
    <location>
        <begin position="103"/>
        <end position="129"/>
    </location>
</feature>
<keyword evidence="1" id="KW-0472">Membrane</keyword>
<feature type="transmembrane region" description="Helical" evidence="1">
    <location>
        <begin position="174"/>
        <end position="197"/>
    </location>
</feature>
<organism evidence="2">
    <name type="scientific">Actinomyces succiniciruminis</name>
    <dbReference type="NCBI Taxonomy" id="1522002"/>
    <lineage>
        <taxon>Bacteria</taxon>
        <taxon>Bacillati</taxon>
        <taxon>Actinomycetota</taxon>
        <taxon>Actinomycetes</taxon>
        <taxon>Actinomycetales</taxon>
        <taxon>Actinomycetaceae</taxon>
        <taxon>Actinomyces</taxon>
    </lineage>
</organism>